<name>A0ABR9ZZJ6_9FIRM</name>
<organism evidence="1 2">
    <name type="scientific">Fusibacter ferrireducens</name>
    <dbReference type="NCBI Taxonomy" id="2785058"/>
    <lineage>
        <taxon>Bacteria</taxon>
        <taxon>Bacillati</taxon>
        <taxon>Bacillota</taxon>
        <taxon>Clostridia</taxon>
        <taxon>Eubacteriales</taxon>
        <taxon>Eubacteriales Family XII. Incertae Sedis</taxon>
        <taxon>Fusibacter</taxon>
    </lineage>
</organism>
<dbReference type="EMBL" id="JADKNH010000021">
    <property type="protein sequence ID" value="MBF4695867.1"/>
    <property type="molecule type" value="Genomic_DNA"/>
</dbReference>
<gene>
    <name evidence="1" type="ORF">ISU02_22445</name>
</gene>
<reference evidence="1 2" key="1">
    <citation type="submission" date="2020-11" db="EMBL/GenBank/DDBJ databases">
        <title>Fusibacter basophilias sp. nov.</title>
        <authorList>
            <person name="Qiu D."/>
        </authorList>
    </citation>
    <scope>NUCLEOTIDE SEQUENCE [LARGE SCALE GENOMIC DNA]</scope>
    <source>
        <strain evidence="1 2">Q10-2</strain>
    </source>
</reference>
<accession>A0ABR9ZZJ6</accession>
<protein>
    <recommendedName>
        <fullName evidence="3">DUF4845 domain-containing protein</fullName>
    </recommendedName>
</protein>
<dbReference type="Proteomes" id="UP000614200">
    <property type="component" value="Unassembled WGS sequence"/>
</dbReference>
<keyword evidence="2" id="KW-1185">Reference proteome</keyword>
<comment type="caution">
    <text evidence="1">The sequence shown here is derived from an EMBL/GenBank/DDBJ whole genome shotgun (WGS) entry which is preliminary data.</text>
</comment>
<evidence type="ECO:0008006" key="3">
    <source>
        <dbReference type="Google" id="ProtNLM"/>
    </source>
</evidence>
<evidence type="ECO:0000313" key="1">
    <source>
        <dbReference type="EMBL" id="MBF4695867.1"/>
    </source>
</evidence>
<evidence type="ECO:0000313" key="2">
    <source>
        <dbReference type="Proteomes" id="UP000614200"/>
    </source>
</evidence>
<sequence>MSMREKILLIAVLILLVAISVKSVVFDAYEPMTEIEKEMVEEAQTFIEKRHSGMLYDSHLLSTRIIQVGKTEDDLTKVHYRKYVLFVFPFGDEYRDVE</sequence>
<proteinExistence type="predicted"/>